<accession>A0AAV9S198</accession>
<feature type="transmembrane region" description="Helical" evidence="1">
    <location>
        <begin position="73"/>
        <end position="94"/>
    </location>
</feature>
<keyword evidence="1" id="KW-0472">Membrane</keyword>
<dbReference type="EMBL" id="JAHHUM010001001">
    <property type="protein sequence ID" value="KAK5615120.1"/>
    <property type="molecule type" value="Genomic_DNA"/>
</dbReference>
<dbReference type="AlphaFoldDB" id="A0AAV9S198"/>
<keyword evidence="3" id="KW-1185">Reference proteome</keyword>
<evidence type="ECO:0000313" key="2">
    <source>
        <dbReference type="EMBL" id="KAK5615120.1"/>
    </source>
</evidence>
<organism evidence="2 3">
    <name type="scientific">Crenichthys baileyi</name>
    <name type="common">White River springfish</name>
    <dbReference type="NCBI Taxonomy" id="28760"/>
    <lineage>
        <taxon>Eukaryota</taxon>
        <taxon>Metazoa</taxon>
        <taxon>Chordata</taxon>
        <taxon>Craniata</taxon>
        <taxon>Vertebrata</taxon>
        <taxon>Euteleostomi</taxon>
        <taxon>Actinopterygii</taxon>
        <taxon>Neopterygii</taxon>
        <taxon>Teleostei</taxon>
        <taxon>Neoteleostei</taxon>
        <taxon>Acanthomorphata</taxon>
        <taxon>Ovalentaria</taxon>
        <taxon>Atherinomorphae</taxon>
        <taxon>Cyprinodontiformes</taxon>
        <taxon>Goodeidae</taxon>
        <taxon>Crenichthys</taxon>
    </lineage>
</organism>
<sequence length="129" mass="14602">MCCLRLSDLPPMLCFSVTQTHHIVLLLYERSKDTGVQYRADRWIGLMCCFLQPESDLRALQGSRGVQKSSRTGLFITLQLGTGGVLGFVLRFSWFSKMDFLYSCVRMCLHSVKCEPESTLGMVSVILLQ</sequence>
<gene>
    <name evidence="2" type="ORF">CRENBAI_005392</name>
</gene>
<evidence type="ECO:0000256" key="1">
    <source>
        <dbReference type="SAM" id="Phobius"/>
    </source>
</evidence>
<proteinExistence type="predicted"/>
<keyword evidence="1" id="KW-0812">Transmembrane</keyword>
<reference evidence="2 3" key="1">
    <citation type="submission" date="2021-06" db="EMBL/GenBank/DDBJ databases">
        <authorList>
            <person name="Palmer J.M."/>
        </authorList>
    </citation>
    <scope>NUCLEOTIDE SEQUENCE [LARGE SCALE GENOMIC DNA]</scope>
    <source>
        <strain evidence="2 3">MEX-2019</strain>
        <tissue evidence="2">Muscle</tissue>
    </source>
</reference>
<name>A0AAV9S198_9TELE</name>
<evidence type="ECO:0000313" key="3">
    <source>
        <dbReference type="Proteomes" id="UP001311232"/>
    </source>
</evidence>
<protein>
    <submittedName>
        <fullName evidence="2">Uncharacterized protein</fullName>
    </submittedName>
</protein>
<keyword evidence="1" id="KW-1133">Transmembrane helix</keyword>
<comment type="caution">
    <text evidence="2">The sequence shown here is derived from an EMBL/GenBank/DDBJ whole genome shotgun (WGS) entry which is preliminary data.</text>
</comment>
<dbReference type="Proteomes" id="UP001311232">
    <property type="component" value="Unassembled WGS sequence"/>
</dbReference>